<feature type="coiled-coil region" evidence="1">
    <location>
        <begin position="199"/>
        <end position="236"/>
    </location>
</feature>
<name>A0A8S5SQ16_9CAUD</name>
<reference evidence="3" key="1">
    <citation type="journal article" date="2021" name="Proc. Natl. Acad. Sci. U.S.A.">
        <title>A Catalog of Tens of Thousands of Viruses from Human Metagenomes Reveals Hidden Associations with Chronic Diseases.</title>
        <authorList>
            <person name="Tisza M.J."/>
            <person name="Buck C.B."/>
        </authorList>
    </citation>
    <scope>NUCLEOTIDE SEQUENCE</scope>
    <source>
        <strain evidence="3">CtqSm5</strain>
    </source>
</reference>
<keyword evidence="1" id="KW-0175">Coiled coil</keyword>
<feature type="coiled-coil region" evidence="1">
    <location>
        <begin position="875"/>
        <end position="953"/>
    </location>
</feature>
<feature type="coiled-coil region" evidence="1">
    <location>
        <begin position="788"/>
        <end position="829"/>
    </location>
</feature>
<evidence type="ECO:0000313" key="3">
    <source>
        <dbReference type="EMBL" id="DAF52783.1"/>
    </source>
</evidence>
<feature type="coiled-coil region" evidence="1">
    <location>
        <begin position="1235"/>
        <end position="1295"/>
    </location>
</feature>
<accession>A0A8S5SQ16</accession>
<sequence>MLAGTNRRSYFETLMDNYERVLELQESTENASGQLAEANQVRVESLEGIRGQLEVTKEALYGTILTDEGMKSILKGTDAFLQGVTSLIQFIKDNAIPTLTALGTTLALIELKMYAQGKGGVAFLQGKISDFVVGLGSAIESMGGAGKTVNILSKSFELSAFQVGLAKVAMGGLAVVAATLAVKVGVELYKAFKNATPSVEELQSKLNDLKSSMQEYNQAQEKFENVKIDVSSMKEMVNTINDENASWKEQQELTQQVNEKLAQHASSYSSIEGLLKNENIALETRIALLEKQAEIEANSAQLDTLGQLREKDGILGLSGTVIDQLGNSVDKALEELNSASVLATHYTDEIARLGDQANKELIGTAESYQKQLAESKSTVEQMAQLYLEYFSLVSSVKDKADPIEYKGWMDQLNAVKQALEQASEDYGVELKLYLDTASLMEQSEEVNEAVESVVNKISELSASMNEGVEAKGLTTSINSLVEEMGALEEGSEDANTVLKHLHSIFSDMPDDVDTLAEAIGYLNGKLDETSNSANMKGFNESYLEALEGIEDARELLDSFKDGLTTNEMRSLFDSDLLADYNGALTDSVSIQEHLNNKIAEMQGVAADAYFEMNKNSEEFWNNQIKNSQSWIDYEKQTQDELTQHLADSFGIRLQDFEVYINEKGGLRDVDLSNAKNLSEAERIVNSDLNSQLLTLFAGFVNEKADARIDDMDNVVAFLKAQEGEEIKTIQQLAQLWNEYYNAKKAEINATISTLKKVDVTATQVKTDALNQMNDILRQKGLTNPNNHYQSLYGQATQLSQDVQKATQELEQLETENNKFQSVLNKLNNYGGSATNTLKQNYVGANSNSFGGSPGSGSGSSSGKGSSGSSSSEKEVADLELAIDRYYELNDALEDVNNALEKNSIQRDNADTIEQYNKLVEEEIKLTNQKITALENLRKEQEKEASELRSAIAKQGGAFDSNGDLTNYHKLLTDAQNKANKLSGTAKENAIANVNALKEMIDKYTTLTNSTIPGTTNQILEMQKAIENIRKEQEEMVKQVERLGERYYTVLQAITKIDNQLSLISAKQENAHGQERVELLNQEIELLKEKQKLIQQQQKEMTVEATELYEELKSLNVEFDEDGYIKNYDSLIKKLEDQANKLVGDARDGKVEEAEKLIELIEKYDDLVKDSLPGLGVEWIELNNEIIALEKSKLETVADVEKQITNAITSELQKRTDATKKEIEKQKQLYLDAYEEEDYQTELAKEQRKLDEIQQQINNLARDTSLAGQLKLQDLMQQYQEQQDVINNMIRDHEKQQGSDRFDEEMDKLDEKLENALEPENMAQLVADALTTGLVTVGDEIIQLDQLMADFAVESEGAITALSNTIRAEMVESLREAQGLINDLGMSYRALIGYNETLSQTRASQNVNSATSRSIAPSVEFNAPILTVEGDITQDIDSRLSDLATQVQNTVMKTVTKALNTV</sequence>
<feature type="coiled-coil region" evidence="1">
    <location>
        <begin position="986"/>
        <end position="1144"/>
    </location>
</feature>
<feature type="coiled-coil region" evidence="1">
    <location>
        <begin position="365"/>
        <end position="425"/>
    </location>
</feature>
<evidence type="ECO:0000256" key="1">
    <source>
        <dbReference type="SAM" id="Coils"/>
    </source>
</evidence>
<protein>
    <submittedName>
        <fullName evidence="3">Uncharacterized protein</fullName>
    </submittedName>
</protein>
<feature type="region of interest" description="Disordered" evidence="2">
    <location>
        <begin position="844"/>
        <end position="873"/>
    </location>
</feature>
<organism evidence="3">
    <name type="scientific">Siphoviridae sp. ctqSm5</name>
    <dbReference type="NCBI Taxonomy" id="2827949"/>
    <lineage>
        <taxon>Viruses</taxon>
        <taxon>Duplodnaviria</taxon>
        <taxon>Heunggongvirae</taxon>
        <taxon>Uroviricota</taxon>
        <taxon>Caudoviricetes</taxon>
    </lineage>
</organism>
<dbReference type="EMBL" id="BK032642">
    <property type="protein sequence ID" value="DAF52783.1"/>
    <property type="molecule type" value="Genomic_DNA"/>
</dbReference>
<evidence type="ECO:0000256" key="2">
    <source>
        <dbReference type="SAM" id="MobiDB-lite"/>
    </source>
</evidence>
<feature type="compositionally biased region" description="Gly residues" evidence="2">
    <location>
        <begin position="851"/>
        <end position="865"/>
    </location>
</feature>
<dbReference type="PANTHER" id="PTHR23159">
    <property type="entry name" value="CENTROSOMAL PROTEIN 2"/>
    <property type="match status" value="1"/>
</dbReference>
<dbReference type="PANTHER" id="PTHR23159:SF31">
    <property type="entry name" value="CENTROSOME-ASSOCIATED PROTEIN CEP250 ISOFORM X1"/>
    <property type="match status" value="1"/>
</dbReference>
<proteinExistence type="predicted"/>